<accession>A0A2V2B7X2</accession>
<dbReference type="Proteomes" id="UP000245981">
    <property type="component" value="Unassembled WGS sequence"/>
</dbReference>
<gene>
    <name evidence="2" type="ORF">C7431_10672</name>
</gene>
<comment type="caution">
    <text evidence="2">The sequence shown here is derived from an EMBL/GenBank/DDBJ whole genome shotgun (WGS) entry which is preliminary data.</text>
</comment>
<dbReference type="EMBL" id="QGHF01000006">
    <property type="protein sequence ID" value="PWK96151.1"/>
    <property type="molecule type" value="Genomic_DNA"/>
</dbReference>
<evidence type="ECO:0000313" key="2">
    <source>
        <dbReference type="EMBL" id="PWK96151.1"/>
    </source>
</evidence>
<sequence length="88" mass="9922">MADETVNNGSSGLFDDLKKEMNNFLDKGFEILESEQSKVNKALFDALSPEQRDAFCQSLSEQNVKSKRIEKITGKSQSTVNRHLNGKR</sequence>
<name>A0A2V2B7X2_9GAMM</name>
<feature type="region of interest" description="Disordered" evidence="1">
    <location>
        <begin position="67"/>
        <end position="88"/>
    </location>
</feature>
<evidence type="ECO:0000313" key="3">
    <source>
        <dbReference type="Proteomes" id="UP000245981"/>
    </source>
</evidence>
<organism evidence="2 3">
    <name type="scientific">Pantoea allii</name>
    <dbReference type="NCBI Taxonomy" id="574096"/>
    <lineage>
        <taxon>Bacteria</taxon>
        <taxon>Pseudomonadati</taxon>
        <taxon>Pseudomonadota</taxon>
        <taxon>Gammaproteobacteria</taxon>
        <taxon>Enterobacterales</taxon>
        <taxon>Erwiniaceae</taxon>
        <taxon>Pantoea</taxon>
    </lineage>
</organism>
<dbReference type="RefSeq" id="WP_096012774.1">
    <property type="nucleotide sequence ID" value="NZ_CP193910.1"/>
</dbReference>
<evidence type="ECO:0000256" key="1">
    <source>
        <dbReference type="SAM" id="MobiDB-lite"/>
    </source>
</evidence>
<reference evidence="2 3" key="1">
    <citation type="submission" date="2018-05" db="EMBL/GenBank/DDBJ databases">
        <title>Genomic Encyclopedia of Type Strains, Phase IV (KMG-V): Genome sequencing to study the core and pangenomes of soil and plant-associated prokaryotes.</title>
        <authorList>
            <person name="Whitman W."/>
        </authorList>
    </citation>
    <scope>NUCLEOTIDE SEQUENCE [LARGE SCALE GENOMIC DNA]</scope>
    <source>
        <strain evidence="2 3">PNA 200-10</strain>
    </source>
</reference>
<protein>
    <submittedName>
        <fullName evidence="2">Uncharacterized protein</fullName>
    </submittedName>
</protein>
<proteinExistence type="predicted"/>
<dbReference type="AlphaFoldDB" id="A0A2V2B7X2"/>